<comment type="caution">
    <text evidence="7">The sequence shown here is derived from an EMBL/GenBank/DDBJ whole genome shotgun (WGS) entry which is preliminary data.</text>
</comment>
<feature type="compositionally biased region" description="Basic and acidic residues" evidence="5">
    <location>
        <begin position="1939"/>
        <end position="1953"/>
    </location>
</feature>
<dbReference type="STRING" id="195883.A0A482WXD8"/>
<organism evidence="7 8">
    <name type="scientific">Laodelphax striatellus</name>
    <name type="common">Small brown planthopper</name>
    <name type="synonym">Delphax striatella</name>
    <dbReference type="NCBI Taxonomy" id="195883"/>
    <lineage>
        <taxon>Eukaryota</taxon>
        <taxon>Metazoa</taxon>
        <taxon>Ecdysozoa</taxon>
        <taxon>Arthropoda</taxon>
        <taxon>Hexapoda</taxon>
        <taxon>Insecta</taxon>
        <taxon>Pterygota</taxon>
        <taxon>Neoptera</taxon>
        <taxon>Paraneoptera</taxon>
        <taxon>Hemiptera</taxon>
        <taxon>Auchenorrhyncha</taxon>
        <taxon>Fulgoroidea</taxon>
        <taxon>Delphacidae</taxon>
        <taxon>Criomorphinae</taxon>
        <taxon>Laodelphax</taxon>
    </lineage>
</organism>
<feature type="domain" description="SEC7" evidence="6">
    <location>
        <begin position="434"/>
        <end position="692"/>
    </location>
</feature>
<dbReference type="GO" id="GO:0032012">
    <property type="term" value="P:regulation of ARF protein signal transduction"/>
    <property type="evidence" value="ECO:0007669"/>
    <property type="project" value="InterPro"/>
</dbReference>
<evidence type="ECO:0000256" key="5">
    <source>
        <dbReference type="SAM" id="MobiDB-lite"/>
    </source>
</evidence>
<evidence type="ECO:0000259" key="6">
    <source>
        <dbReference type="SMART" id="SM00222"/>
    </source>
</evidence>
<feature type="compositionally biased region" description="Low complexity" evidence="5">
    <location>
        <begin position="483"/>
        <end position="504"/>
    </location>
</feature>
<dbReference type="FunCoup" id="A0A482WXD8">
    <property type="interactions" value="197"/>
</dbReference>
<dbReference type="InterPro" id="IPR023394">
    <property type="entry name" value="Sec7_C_sf"/>
</dbReference>
<evidence type="ECO:0000256" key="3">
    <source>
        <dbReference type="ARBA" id="ARBA00022490"/>
    </source>
</evidence>
<evidence type="ECO:0000313" key="7">
    <source>
        <dbReference type="EMBL" id="RZF38153.1"/>
    </source>
</evidence>
<dbReference type="GO" id="GO:0005737">
    <property type="term" value="C:cytoplasm"/>
    <property type="evidence" value="ECO:0007669"/>
    <property type="project" value="UniProtKB-SubCell"/>
</dbReference>
<dbReference type="InterPro" id="IPR035999">
    <property type="entry name" value="Sec7_dom_sf"/>
</dbReference>
<feature type="region of interest" description="Disordered" evidence="5">
    <location>
        <begin position="470"/>
        <end position="515"/>
    </location>
</feature>
<dbReference type="InterPro" id="IPR000904">
    <property type="entry name" value="Sec7_dom"/>
</dbReference>
<evidence type="ECO:0000256" key="2">
    <source>
        <dbReference type="ARBA" id="ARBA00004496"/>
    </source>
</evidence>
<dbReference type="Proteomes" id="UP000291343">
    <property type="component" value="Unassembled WGS sequence"/>
</dbReference>
<dbReference type="GO" id="GO:0016020">
    <property type="term" value="C:membrane"/>
    <property type="evidence" value="ECO:0007669"/>
    <property type="project" value="UniProtKB-SubCell"/>
</dbReference>
<dbReference type="Pfam" id="PF16213">
    <property type="entry name" value="DCB"/>
    <property type="match status" value="1"/>
</dbReference>
<feature type="region of interest" description="Disordered" evidence="5">
    <location>
        <begin position="1933"/>
        <end position="1961"/>
    </location>
</feature>
<dbReference type="PANTHER" id="PTHR10663">
    <property type="entry name" value="GUANYL-NUCLEOTIDE EXCHANGE FACTOR"/>
    <property type="match status" value="1"/>
</dbReference>
<reference evidence="7 8" key="1">
    <citation type="journal article" date="2017" name="Gigascience">
        <title>Genome sequence of the small brown planthopper, Laodelphax striatellus.</title>
        <authorList>
            <person name="Zhu J."/>
            <person name="Jiang F."/>
            <person name="Wang X."/>
            <person name="Yang P."/>
            <person name="Bao Y."/>
            <person name="Zhao W."/>
            <person name="Wang W."/>
            <person name="Lu H."/>
            <person name="Wang Q."/>
            <person name="Cui N."/>
            <person name="Li J."/>
            <person name="Chen X."/>
            <person name="Luo L."/>
            <person name="Yu J."/>
            <person name="Kang L."/>
            <person name="Cui F."/>
        </authorList>
    </citation>
    <scope>NUCLEOTIDE SEQUENCE [LARGE SCALE GENOMIC DNA]</scope>
    <source>
        <strain evidence="7">Lst14</strain>
    </source>
</reference>
<dbReference type="SUPFAM" id="SSF48425">
    <property type="entry name" value="Sec7 domain"/>
    <property type="match status" value="1"/>
</dbReference>
<dbReference type="Pfam" id="PF09324">
    <property type="entry name" value="Sec7-like_HDS"/>
    <property type="match status" value="1"/>
</dbReference>
<evidence type="ECO:0000313" key="8">
    <source>
        <dbReference type="Proteomes" id="UP000291343"/>
    </source>
</evidence>
<name>A0A482WXD8_LAOST</name>
<dbReference type="Pfam" id="PF01369">
    <property type="entry name" value="Sec7"/>
    <property type="match status" value="1"/>
</dbReference>
<protein>
    <recommendedName>
        <fullName evidence="6">SEC7 domain-containing protein</fullName>
    </recommendedName>
</protein>
<accession>A0A482WXD8</accession>
<keyword evidence="3" id="KW-0963">Cytoplasm</keyword>
<evidence type="ECO:0000256" key="4">
    <source>
        <dbReference type="ARBA" id="ARBA00023136"/>
    </source>
</evidence>
<keyword evidence="4" id="KW-0472">Membrane</keyword>
<dbReference type="SMART" id="SM00222">
    <property type="entry name" value="Sec7"/>
    <property type="match status" value="1"/>
</dbReference>
<proteinExistence type="predicted"/>
<dbReference type="InterPro" id="IPR016024">
    <property type="entry name" value="ARM-type_fold"/>
</dbReference>
<dbReference type="EMBL" id="QKKF02022802">
    <property type="protein sequence ID" value="RZF38153.1"/>
    <property type="molecule type" value="Genomic_DNA"/>
</dbReference>
<evidence type="ECO:0000256" key="1">
    <source>
        <dbReference type="ARBA" id="ARBA00004370"/>
    </source>
</evidence>
<gene>
    <name evidence="7" type="ORF">LSTR_LSTR005514</name>
</gene>
<feature type="compositionally biased region" description="Basic and acidic residues" evidence="5">
    <location>
        <begin position="1883"/>
        <end position="1894"/>
    </location>
</feature>
<dbReference type="GO" id="GO:0005085">
    <property type="term" value="F:guanyl-nucleotide exchange factor activity"/>
    <property type="evidence" value="ECO:0007669"/>
    <property type="project" value="InterPro"/>
</dbReference>
<dbReference type="Gene3D" id="1.10.1000.11">
    <property type="entry name" value="Arf Nucleotide-binding Site Opener,domain 2"/>
    <property type="match status" value="1"/>
</dbReference>
<dbReference type="SUPFAM" id="SSF48371">
    <property type="entry name" value="ARM repeat"/>
    <property type="match status" value="1"/>
</dbReference>
<comment type="subcellular location">
    <subcellularLocation>
        <location evidence="2">Cytoplasm</location>
    </subcellularLocation>
    <subcellularLocation>
        <location evidence="1">Membrane</location>
    </subcellularLocation>
</comment>
<keyword evidence="8" id="KW-1185">Reference proteome</keyword>
<dbReference type="InterPro" id="IPR015403">
    <property type="entry name" value="Mon2/Sec7/BIG1-like_HDS"/>
</dbReference>
<sequence length="2094" mass="231951">MEDLLLQIVNESTGPKFSDVRKAAQEAYDFLQSQQCMIRDPAHELRGKCLYAIQLSLETKKSKFVSFGLTGLHKLLRDDRFQSSFEPEDDSQWLPSQLLTTISSILSQSDDTQVDMLKVLLNIACSSYWTMNGRIIIQILTLCSEAYESGNQAIRTAAQAATSQTLRSFCNMLDEESQEVEQSSKLREVGSGGIDCFNEVIPILQFICSKMDETQSGDRSGHSVVFLLECLHTLVSSLPQSIHANRYFTTFLWQKLCPALIAFLGSPRVDKKIVSREGRQVGGEGEVGRGSGGLAVAPSFDSYQAKTVYSIGIELVRLVGCVGSLRPVLESVYHRMLLYPPPQHRLEALKALRELLRSPSRMVDFAGPLLVEDEKACQQSDMALTRLVMDSIEECSRCSDPAIVNASVSCIVAMLSTLQELASGKFIAERYCEKINSVYPSLKNCDYRGPVTYESMARLPRLYRERMEREWGAGETSDGEGGNASNASSRSSSSGVLSSAHSSGQTEGPEDDFRLDDSDMEELVAEAERKKEEREALRLEKLPKTLHCDDNTTTHRTATDSFDAERQNAREFVVALNNLLPTLLSLRSSIQVDEAIQEFSSKYCQGLYSNNKHIDGNASPTIINADGIYLATYSALLLNLKLIQHGYYQHELKNIPLNEEQFVEEVHGSGVLVYLSATWLSELYQQVLVTSFLQQSGYSPASTDNLALINLLTDFDGLGSFQQGGQLLTDFQRLERATSRNEMSQEVEAGVKLSRRVLTCCWDSMLAVLSAPMCMSSKRSNAAGLPLLNSEAVKESLRRDAVVNSLEALQRAATLCNVLGMQNRCGGIFALLASASCPESEAGGGGGGGSQLSLSLPVPLARQKKLHASHALSMDVLLSRGVELGSHAPDCWTHVFRCCLHVSQLEHNFFGRNQQGVNLAPKSNTKTSSANTATTEKLSTAERLNLSFAQEEDDDVCVDVYGFLASPSGNVMDVGNIADIVAESKADVISHGILNQEYAARVICALSQSIDRIFEEAALKLNLQALTNFIKSLCSASQEQLFARHTQGGEGGESTRKWWTPARLAIAKAWLPLDCRLHGTALLLTRVGQVMLKTIHSGRPLIHVMRAWSIVGPHLMEAACHKERPISKIAVSSIHDIVTALLNEQVELPHFHFNEALFKPFENLLCLELCDTDVQDQIVSSICEFVEANHNEIRSGWRPLFGALRVVDSSHLGSLLDVFKVFLSTNNTLVFSNAAVDCILCLLKHVRGKDSVDDGDTIDQQSLDLCKAALQYLNQCSTILSSMYDMPACPVFHVVHRMKVLAPAQRVDPIVPNMELIKFGPDTEYIGTNDVSYCQLSVSGEVDCLESMDKPSGVLRVWTLLLDGLASATTACPRNCQPHALDTLFTLLRNVFQYPGPEFGLYCVNHLLLPTVQSWLRKTSNLYRGWDTVAPNYKQCCGLTTDLVVKFLTQLNESGNIEKGTLMLRQLVLVLVECVVQPVESIARLGCACLRHVMLSAGPQFSGEQWEVVCAGLHRACYMSLFSLHQLMAAFRAGSHSFYGDAAQVKVAARRDSSPQESHRLKQLAQQVFLLEGQRDEENLSPPTDMPIDERSYVLLLYPLDLAPSTNPENYVVRVPFRNLVIGLLAHQMLLQTVGSLLVQGTSHVIPSLANVLLQAPAMTPTDGHSASNKEDNLPGLMMCMAEGHIQTLLSCLDMSYEGAIEFDSRPGLKFLVQKVAGLDRAANLYRQAGAAWTLKVVTLFDLCLHKVGKSGATLDNVKKIMEDDECSETVKSLKEVCKQKVKDNGIMQKTLNEDFNYNDMSTFLKRLRQSFDNLCDTYIDIVLDKDGQHSAVDRISDQPIFFLIAQTDDFPDLQLKEIPITVVKKDLDASCATDDEKIVAEKAKEEVSEKEGSKSPISVKQNENDKKETETTPAKPRPFLLSDFANQYHEIGNESEVDTSRNEDNVEQKTYDDNGGGSEMDNLVDEYKRRKQMCAMPPQQWEKRRNPFSTLRKTNSVDTASSGPAEPLPPEIEQQRKNSFYKDSEAHIAVWAEMLVSVFDLLSQLDDSRFRTLLPVLSNGVRSLTAHATHPTLKHSLADFFHRVATMYGFSPE</sequence>
<dbReference type="PANTHER" id="PTHR10663:SF344">
    <property type="entry name" value="BREFELDIN A-INHIBITED GUANINE NUCLEOTIDE-EXCHANGE PROTEIN 3"/>
    <property type="match status" value="1"/>
</dbReference>
<dbReference type="InterPro" id="IPR032629">
    <property type="entry name" value="DCB_dom"/>
</dbReference>
<dbReference type="OrthoDB" id="10002886at2759"/>
<feature type="region of interest" description="Disordered" evidence="5">
    <location>
        <begin position="1883"/>
        <end position="1919"/>
    </location>
</feature>
<dbReference type="InParanoid" id="A0A482WXD8"/>